<name>A0A1G7FFI2_9FLAO</name>
<dbReference type="InterPro" id="IPR000792">
    <property type="entry name" value="Tscrpt_reg_LuxR_C"/>
</dbReference>
<reference evidence="3 4" key="1">
    <citation type="submission" date="2016-10" db="EMBL/GenBank/DDBJ databases">
        <authorList>
            <person name="de Groot N.N."/>
        </authorList>
    </citation>
    <scope>NUCLEOTIDE SEQUENCE [LARGE SCALE GENOMIC DNA]</scope>
    <source>
        <strain evidence="3 4">DSM 16195</strain>
    </source>
</reference>
<feature type="transmembrane region" description="Helical" evidence="1">
    <location>
        <begin position="350"/>
        <end position="369"/>
    </location>
</feature>
<protein>
    <submittedName>
        <fullName evidence="3">Regulatory protein, luxR family</fullName>
    </submittedName>
</protein>
<gene>
    <name evidence="3" type="ORF">SAMN05421855_102528</name>
</gene>
<dbReference type="GO" id="GO:0006355">
    <property type="term" value="P:regulation of DNA-templated transcription"/>
    <property type="evidence" value="ECO:0007669"/>
    <property type="project" value="InterPro"/>
</dbReference>
<dbReference type="AlphaFoldDB" id="A0A1G7FFI2"/>
<evidence type="ECO:0000313" key="3">
    <source>
        <dbReference type="EMBL" id="SDE74627.1"/>
    </source>
</evidence>
<feature type="domain" description="HTH luxR-type" evidence="2">
    <location>
        <begin position="487"/>
        <end position="514"/>
    </location>
</feature>
<evidence type="ECO:0000259" key="2">
    <source>
        <dbReference type="PROSITE" id="PS00622"/>
    </source>
</evidence>
<sequence length="541" mass="62775">MFYNFQISLLNTPTTLVYLLLFFWGVNVYAQDEKKDAYSKYLDSAKIYSSSKPKLAAQFLDSIPNPLTKTLKGQLASYYLEKGLIALSLDDIPNTHKYYILAVKYAEIEKDYDSGGTAALGLFSQVYAVQKDTSANSYLRTARDFFKRSGNTLQLLEVDQMPAYIKLIDSEYQESYDLTLANIEASKAVVDEDGYYYLFDLFMLATNALHIDKIDAAKTYYSEFVKLKQNPTVDIGLYNYYDCSIQMCFVHYYFDKKQNDKTLYYLSKASELRSEMNNNLKKDFYRQYSDTYKRMNNLTLSETYLDSLNLLNNKIIDEAIKSNYSTNEELVNIGDELQQENEENLFNKKLLFILGGVLASLLIVFLLSYKKLKKRLHSKKTQIDDLSYLKTNHEKLKIKTQGLEAYISELKEQIKMIATVDTTEGQRGQIKDLYRNIQLKSTNILDEGKTHYELINELNADFFKELKNTYPDLSDSEIIICYYLCIGFKNKEIGTFLNRSTRSIESKRYRISKKIGLSKDTETLLEHLNELFKTHNLLSES</sequence>
<accession>A0A1G7FFI2</accession>
<dbReference type="RefSeq" id="WP_093143162.1">
    <property type="nucleotide sequence ID" value="NZ_BMWO01000002.1"/>
</dbReference>
<dbReference type="InterPro" id="IPR036388">
    <property type="entry name" value="WH-like_DNA-bd_sf"/>
</dbReference>
<dbReference type="InterPro" id="IPR016032">
    <property type="entry name" value="Sig_transdc_resp-reg_C-effctor"/>
</dbReference>
<dbReference type="PROSITE" id="PS00622">
    <property type="entry name" value="HTH_LUXR_1"/>
    <property type="match status" value="1"/>
</dbReference>
<dbReference type="Proteomes" id="UP000199321">
    <property type="component" value="Unassembled WGS sequence"/>
</dbReference>
<keyword evidence="4" id="KW-1185">Reference proteome</keyword>
<evidence type="ECO:0000313" key="4">
    <source>
        <dbReference type="Proteomes" id="UP000199321"/>
    </source>
</evidence>
<dbReference type="EMBL" id="FNBA01000002">
    <property type="protein sequence ID" value="SDE74627.1"/>
    <property type="molecule type" value="Genomic_DNA"/>
</dbReference>
<dbReference type="SUPFAM" id="SSF46894">
    <property type="entry name" value="C-terminal effector domain of the bipartite response regulators"/>
    <property type="match status" value="1"/>
</dbReference>
<keyword evidence="1" id="KW-0472">Membrane</keyword>
<dbReference type="SMART" id="SM00421">
    <property type="entry name" value="HTH_LUXR"/>
    <property type="match status" value="1"/>
</dbReference>
<dbReference type="GO" id="GO:0003677">
    <property type="term" value="F:DNA binding"/>
    <property type="evidence" value="ECO:0007669"/>
    <property type="project" value="InterPro"/>
</dbReference>
<keyword evidence="1" id="KW-0812">Transmembrane</keyword>
<dbReference type="OrthoDB" id="1454352at2"/>
<evidence type="ECO:0000256" key="1">
    <source>
        <dbReference type="SAM" id="Phobius"/>
    </source>
</evidence>
<dbReference type="Gene3D" id="1.10.10.10">
    <property type="entry name" value="Winged helix-like DNA-binding domain superfamily/Winged helix DNA-binding domain"/>
    <property type="match status" value="1"/>
</dbReference>
<organism evidence="3 4">
    <name type="scientific">Ulvibacter litoralis</name>
    <dbReference type="NCBI Taxonomy" id="227084"/>
    <lineage>
        <taxon>Bacteria</taxon>
        <taxon>Pseudomonadati</taxon>
        <taxon>Bacteroidota</taxon>
        <taxon>Flavobacteriia</taxon>
        <taxon>Flavobacteriales</taxon>
        <taxon>Flavobacteriaceae</taxon>
        <taxon>Ulvibacter</taxon>
    </lineage>
</organism>
<proteinExistence type="predicted"/>
<keyword evidence="1" id="KW-1133">Transmembrane helix</keyword>
<dbReference type="STRING" id="227084.SAMN05421855_102528"/>